<proteinExistence type="predicted"/>
<evidence type="ECO:0000256" key="1">
    <source>
        <dbReference type="SAM" id="SignalP"/>
    </source>
</evidence>
<evidence type="ECO:0000259" key="2">
    <source>
        <dbReference type="SMART" id="SM00014"/>
    </source>
</evidence>
<keyword evidence="1" id="KW-0732">Signal</keyword>
<reference evidence="4" key="1">
    <citation type="journal article" date="2019" name="Int. J. Syst. Evol. Microbiol.">
        <title>The Global Catalogue of Microorganisms (GCM) 10K type strain sequencing project: providing services to taxonomists for standard genome sequencing and annotation.</title>
        <authorList>
            <consortium name="The Broad Institute Genomics Platform"/>
            <consortium name="The Broad Institute Genome Sequencing Center for Infectious Disease"/>
            <person name="Wu L."/>
            <person name="Ma J."/>
        </authorList>
    </citation>
    <scope>NUCLEOTIDE SEQUENCE [LARGE SCALE GENOMIC DNA]</scope>
    <source>
        <strain evidence="4">JCM 16545</strain>
    </source>
</reference>
<evidence type="ECO:0000313" key="3">
    <source>
        <dbReference type="EMBL" id="MFD2068738.1"/>
    </source>
</evidence>
<gene>
    <name evidence="3" type="ORF">ACFSKU_17745</name>
</gene>
<protein>
    <submittedName>
        <fullName evidence="3">Phosphatase PAP2 family protein</fullName>
    </submittedName>
</protein>
<dbReference type="SUPFAM" id="SSF48317">
    <property type="entry name" value="Acid phosphatase/Vanadium-dependent haloperoxidase"/>
    <property type="match status" value="1"/>
</dbReference>
<sequence>MTKTLKLPNILTIHLLWLSLFISPIAAQAQVQPDSALTTHPDSAFVLPADTVLPGQKSPFTDAQRLEGDNKRFLKRAVIPSVALIGAGIYTIGGRGILSSHDVFNYRTRAFPEFATNADDFAMLAPLVGLYGFNLVSSQNRHELGRQTLLLVSAGALTSAMVWPTKRFTDIDRPNEKREAFPSGHTAYAFTIATFMDKEFRHKSPWVSVASYSIAGATGVLRVLNNAHWMSDVLAGAGVGILSVNTVYWIHAKLTKGGGLNTATVVPVMLPGGNVGMAFSLQF</sequence>
<accession>A0ABW4X1C3</accession>
<dbReference type="InterPro" id="IPR036938">
    <property type="entry name" value="PAP2/HPO_sf"/>
</dbReference>
<name>A0ABW4X1C3_9BACT</name>
<dbReference type="Gene3D" id="1.20.144.10">
    <property type="entry name" value="Phosphatidic acid phosphatase type 2/haloperoxidase"/>
    <property type="match status" value="1"/>
</dbReference>
<dbReference type="RefSeq" id="WP_229959184.1">
    <property type="nucleotide sequence ID" value="NZ_JAJJWI010000004.1"/>
</dbReference>
<dbReference type="Proteomes" id="UP001597369">
    <property type="component" value="Unassembled WGS sequence"/>
</dbReference>
<feature type="domain" description="Phosphatidic acid phosphatase type 2/haloperoxidase" evidence="2">
    <location>
        <begin position="149"/>
        <end position="248"/>
    </location>
</feature>
<feature type="chain" id="PRO_5046754837" evidence="1">
    <location>
        <begin position="30"/>
        <end position="283"/>
    </location>
</feature>
<keyword evidence="4" id="KW-1185">Reference proteome</keyword>
<comment type="caution">
    <text evidence="3">The sequence shown here is derived from an EMBL/GenBank/DDBJ whole genome shotgun (WGS) entry which is preliminary data.</text>
</comment>
<dbReference type="SMART" id="SM00014">
    <property type="entry name" value="acidPPc"/>
    <property type="match status" value="1"/>
</dbReference>
<organism evidence="3 4">
    <name type="scientific">Pontibacter silvestris</name>
    <dbReference type="NCBI Taxonomy" id="2305183"/>
    <lineage>
        <taxon>Bacteria</taxon>
        <taxon>Pseudomonadati</taxon>
        <taxon>Bacteroidota</taxon>
        <taxon>Cytophagia</taxon>
        <taxon>Cytophagales</taxon>
        <taxon>Hymenobacteraceae</taxon>
        <taxon>Pontibacter</taxon>
    </lineage>
</organism>
<dbReference type="InterPro" id="IPR000326">
    <property type="entry name" value="PAP2/HPO"/>
</dbReference>
<dbReference type="Pfam" id="PF01569">
    <property type="entry name" value="PAP2"/>
    <property type="match status" value="1"/>
</dbReference>
<feature type="signal peptide" evidence="1">
    <location>
        <begin position="1"/>
        <end position="29"/>
    </location>
</feature>
<evidence type="ECO:0000313" key="4">
    <source>
        <dbReference type="Proteomes" id="UP001597369"/>
    </source>
</evidence>
<dbReference type="EMBL" id="JBHUHV010000054">
    <property type="protein sequence ID" value="MFD2068738.1"/>
    <property type="molecule type" value="Genomic_DNA"/>
</dbReference>